<dbReference type="RefSeq" id="WP_110987434.1">
    <property type="nucleotide sequence ID" value="NZ_CAWNWM010000012.1"/>
</dbReference>
<evidence type="ECO:0000313" key="1">
    <source>
        <dbReference type="EMBL" id="PZD72141.1"/>
    </source>
</evidence>
<gene>
    <name evidence="1" type="ORF">C1752_04032</name>
</gene>
<dbReference type="OrthoDB" id="512629at2"/>
<reference evidence="1 2" key="1">
    <citation type="journal article" date="2018" name="Sci. Rep.">
        <title>A novel species of the marine cyanobacterium Acaryochloris with a unique pigment content and lifestyle.</title>
        <authorList>
            <person name="Partensky F."/>
            <person name="Six C."/>
            <person name="Ratin M."/>
            <person name="Garczarek L."/>
            <person name="Vaulot D."/>
            <person name="Probert I."/>
            <person name="Calteau A."/>
            <person name="Gourvil P."/>
            <person name="Marie D."/>
            <person name="Grebert T."/>
            <person name="Bouchier C."/>
            <person name="Le Panse S."/>
            <person name="Gachenot M."/>
            <person name="Rodriguez F."/>
            <person name="Garrido J.L."/>
        </authorList>
    </citation>
    <scope>NUCLEOTIDE SEQUENCE [LARGE SCALE GENOMIC DNA]</scope>
    <source>
        <strain evidence="1 2">RCC1774</strain>
    </source>
</reference>
<name>A0A2W1JT70_9CYAN</name>
<comment type="caution">
    <text evidence="1">The sequence shown here is derived from an EMBL/GenBank/DDBJ whole genome shotgun (WGS) entry which is preliminary data.</text>
</comment>
<protein>
    <submittedName>
        <fullName evidence="1">Uncharacterized protein</fullName>
    </submittedName>
</protein>
<accession>A0A2W1JT70</accession>
<dbReference type="EMBL" id="PQWO01000012">
    <property type="protein sequence ID" value="PZD72141.1"/>
    <property type="molecule type" value="Genomic_DNA"/>
</dbReference>
<dbReference type="Proteomes" id="UP000248857">
    <property type="component" value="Unassembled WGS sequence"/>
</dbReference>
<dbReference type="AlphaFoldDB" id="A0A2W1JT70"/>
<dbReference type="NCBIfam" id="NF045587">
    <property type="entry name" value="T4P_biogen_EbsA"/>
    <property type="match status" value="1"/>
</dbReference>
<keyword evidence="2" id="KW-1185">Reference proteome</keyword>
<evidence type="ECO:0000313" key="2">
    <source>
        <dbReference type="Proteomes" id="UP000248857"/>
    </source>
</evidence>
<dbReference type="InterPro" id="IPR054652">
    <property type="entry name" value="T4P_EbsA-like"/>
</dbReference>
<sequence>MAAVIETIQPAPPRDVNVYLPYYQGGKRDLLPLAISLYQQGNLEGYRGIEGGDNIPFVSTWNVSSLPADLTRCRMQFESDSDLSYELTITNFEFIGFLIEVITNYRRSKVADFPKTFYRKLLKLED</sequence>
<organism evidence="1 2">
    <name type="scientific">Acaryochloris thomasi RCC1774</name>
    <dbReference type="NCBI Taxonomy" id="1764569"/>
    <lineage>
        <taxon>Bacteria</taxon>
        <taxon>Bacillati</taxon>
        <taxon>Cyanobacteriota</taxon>
        <taxon>Cyanophyceae</taxon>
        <taxon>Acaryochloridales</taxon>
        <taxon>Acaryochloridaceae</taxon>
        <taxon>Acaryochloris</taxon>
        <taxon>Acaryochloris thomasi</taxon>
    </lineage>
</organism>
<proteinExistence type="predicted"/>